<dbReference type="SUPFAM" id="SSF54427">
    <property type="entry name" value="NTF2-like"/>
    <property type="match status" value="1"/>
</dbReference>
<dbReference type="InterPro" id="IPR009959">
    <property type="entry name" value="Cyclase_SnoaL-like"/>
</dbReference>
<protein>
    <recommendedName>
        <fullName evidence="3">Ester cyclase</fullName>
    </recommendedName>
</protein>
<keyword evidence="2" id="KW-1185">Reference proteome</keyword>
<gene>
    <name evidence="1" type="ORF">GCM10010411_35700</name>
</gene>
<dbReference type="RefSeq" id="WP_344542199.1">
    <property type="nucleotide sequence ID" value="NZ_BAAATD010000004.1"/>
</dbReference>
<comment type="caution">
    <text evidence="1">The sequence shown here is derived from an EMBL/GenBank/DDBJ whole genome shotgun (WGS) entry which is preliminary data.</text>
</comment>
<proteinExistence type="predicted"/>
<dbReference type="PANTHER" id="PTHR38436:SF1">
    <property type="entry name" value="ESTER CYCLASE"/>
    <property type="match status" value="1"/>
</dbReference>
<dbReference type="EMBL" id="BAAATD010000004">
    <property type="protein sequence ID" value="GAA2598986.1"/>
    <property type="molecule type" value="Genomic_DNA"/>
</dbReference>
<dbReference type="Gene3D" id="3.10.450.50">
    <property type="match status" value="1"/>
</dbReference>
<evidence type="ECO:0000313" key="2">
    <source>
        <dbReference type="Proteomes" id="UP001501509"/>
    </source>
</evidence>
<dbReference type="Pfam" id="PF07366">
    <property type="entry name" value="SnoaL"/>
    <property type="match status" value="1"/>
</dbReference>
<accession>A0ABP6C7D7</accession>
<dbReference type="Proteomes" id="UP001501509">
    <property type="component" value="Unassembled WGS sequence"/>
</dbReference>
<dbReference type="InterPro" id="IPR032710">
    <property type="entry name" value="NTF2-like_dom_sf"/>
</dbReference>
<name>A0ABP6C7D7_9ACTN</name>
<dbReference type="PANTHER" id="PTHR38436">
    <property type="entry name" value="POLYKETIDE CYCLASE SNOAL-LIKE DOMAIN"/>
    <property type="match status" value="1"/>
</dbReference>
<sequence length="128" mass="14167">MSDQNKAAALVAFEVWGSGQLDRLDAVVAPDVVHHDPYDPNGRHGLAGMKKSIAKNRDAYPDLRITVEDQLAEADRVATRWTAAMTHDGRRVTLTGVTIDRFADGKIVEAWRTIDMLSFLRQAKPPAE</sequence>
<evidence type="ECO:0008006" key="3">
    <source>
        <dbReference type="Google" id="ProtNLM"/>
    </source>
</evidence>
<reference evidence="2" key="1">
    <citation type="journal article" date="2019" name="Int. J. Syst. Evol. Microbiol.">
        <title>The Global Catalogue of Microorganisms (GCM) 10K type strain sequencing project: providing services to taxonomists for standard genome sequencing and annotation.</title>
        <authorList>
            <consortium name="The Broad Institute Genomics Platform"/>
            <consortium name="The Broad Institute Genome Sequencing Center for Infectious Disease"/>
            <person name="Wu L."/>
            <person name="Ma J."/>
        </authorList>
    </citation>
    <scope>NUCLEOTIDE SEQUENCE [LARGE SCALE GENOMIC DNA]</scope>
    <source>
        <strain evidence="2">JCM 6833</strain>
    </source>
</reference>
<evidence type="ECO:0000313" key="1">
    <source>
        <dbReference type="EMBL" id="GAA2598986.1"/>
    </source>
</evidence>
<organism evidence="1 2">
    <name type="scientific">Actinomadura fulvescens</name>
    <dbReference type="NCBI Taxonomy" id="46160"/>
    <lineage>
        <taxon>Bacteria</taxon>
        <taxon>Bacillati</taxon>
        <taxon>Actinomycetota</taxon>
        <taxon>Actinomycetes</taxon>
        <taxon>Streptosporangiales</taxon>
        <taxon>Thermomonosporaceae</taxon>
        <taxon>Actinomadura</taxon>
    </lineage>
</organism>